<feature type="compositionally biased region" description="Polar residues" evidence="1">
    <location>
        <begin position="1"/>
        <end position="18"/>
    </location>
</feature>
<organism evidence="2 3">
    <name type="scientific">Blyttiomyces helicus</name>
    <dbReference type="NCBI Taxonomy" id="388810"/>
    <lineage>
        <taxon>Eukaryota</taxon>
        <taxon>Fungi</taxon>
        <taxon>Fungi incertae sedis</taxon>
        <taxon>Chytridiomycota</taxon>
        <taxon>Chytridiomycota incertae sedis</taxon>
        <taxon>Chytridiomycetes</taxon>
        <taxon>Chytridiomycetes incertae sedis</taxon>
        <taxon>Blyttiomyces</taxon>
    </lineage>
</organism>
<accession>A0A4P9W0F5</accession>
<sequence>MSTSIRNGYSSGTLTSRQSHWHPNPLTSAASALPAPDPDLDKAPTPPLASLPNAQHLPVFRTPAAKPLPAERRGIRIGIHLNNAVCTADGIVEGWVEIECRRRKGVKIGGIAVEIVGFEETTTKPPTKLPPRRLLLWTTYSLQDTTLAPTAAVHAGPTDEHGMWTARQGRTVLPFRVPLGPRVGDHYHCNRDGEEDVVVVRERVEGMLPSAFWSRGVGGVRYVVCGLVYTKHGRTPSPLPLFAHRDLELLESAPPPPPLLSPSDTHTAPVHTGQVAATVPGRWLGLGKKGDVVLRAKLQGDGDAWVAGGMGAVSVEVVNGSRRK</sequence>
<evidence type="ECO:0000313" key="2">
    <source>
        <dbReference type="EMBL" id="RKO85564.1"/>
    </source>
</evidence>
<dbReference type="OrthoDB" id="298939at2759"/>
<gene>
    <name evidence="2" type="ORF">BDK51DRAFT_25476</name>
</gene>
<feature type="region of interest" description="Disordered" evidence="1">
    <location>
        <begin position="1"/>
        <end position="56"/>
    </location>
</feature>
<reference evidence="3" key="1">
    <citation type="journal article" date="2018" name="Nat. Microbiol.">
        <title>Leveraging single-cell genomics to expand the fungal tree of life.</title>
        <authorList>
            <person name="Ahrendt S.R."/>
            <person name="Quandt C.A."/>
            <person name="Ciobanu D."/>
            <person name="Clum A."/>
            <person name="Salamov A."/>
            <person name="Andreopoulos B."/>
            <person name="Cheng J.F."/>
            <person name="Woyke T."/>
            <person name="Pelin A."/>
            <person name="Henrissat B."/>
            <person name="Reynolds N.K."/>
            <person name="Benny G.L."/>
            <person name="Smith M.E."/>
            <person name="James T.Y."/>
            <person name="Grigoriev I.V."/>
        </authorList>
    </citation>
    <scope>NUCLEOTIDE SEQUENCE [LARGE SCALE GENOMIC DNA]</scope>
</reference>
<evidence type="ECO:0000256" key="1">
    <source>
        <dbReference type="SAM" id="MobiDB-lite"/>
    </source>
</evidence>
<dbReference type="EMBL" id="KZ998961">
    <property type="protein sequence ID" value="RKO85564.1"/>
    <property type="molecule type" value="Genomic_DNA"/>
</dbReference>
<keyword evidence="3" id="KW-1185">Reference proteome</keyword>
<dbReference type="AlphaFoldDB" id="A0A4P9W0F5"/>
<feature type="non-terminal residue" evidence="2">
    <location>
        <position position="324"/>
    </location>
</feature>
<evidence type="ECO:0000313" key="3">
    <source>
        <dbReference type="Proteomes" id="UP000269721"/>
    </source>
</evidence>
<protein>
    <recommendedName>
        <fullName evidence="4">Arrestin-like N-terminal domain-containing protein</fullName>
    </recommendedName>
</protein>
<proteinExistence type="predicted"/>
<name>A0A4P9W0F5_9FUNG</name>
<dbReference type="Proteomes" id="UP000269721">
    <property type="component" value="Unassembled WGS sequence"/>
</dbReference>
<evidence type="ECO:0008006" key="4">
    <source>
        <dbReference type="Google" id="ProtNLM"/>
    </source>
</evidence>
<feature type="compositionally biased region" description="Low complexity" evidence="1">
    <location>
        <begin position="25"/>
        <end position="34"/>
    </location>
</feature>